<evidence type="ECO:0000313" key="1">
    <source>
        <dbReference type="EMBL" id="JAE21244.1"/>
    </source>
</evidence>
<reference evidence="1" key="2">
    <citation type="journal article" date="2015" name="Data Brief">
        <title>Shoot transcriptome of the giant reed, Arundo donax.</title>
        <authorList>
            <person name="Barrero R.A."/>
            <person name="Guerrero F.D."/>
            <person name="Moolhuijzen P."/>
            <person name="Goolsby J.A."/>
            <person name="Tidwell J."/>
            <person name="Bellgard S.E."/>
            <person name="Bellgard M.I."/>
        </authorList>
    </citation>
    <scope>NUCLEOTIDE SEQUENCE</scope>
    <source>
        <tissue evidence="1">Shoot tissue taken approximately 20 cm above the soil surface</tissue>
    </source>
</reference>
<proteinExistence type="predicted"/>
<protein>
    <submittedName>
        <fullName evidence="1">Uncharacterized protein</fullName>
    </submittedName>
</protein>
<accession>A0A0A9GCT5</accession>
<dbReference type="EMBL" id="GBRH01176652">
    <property type="protein sequence ID" value="JAE21244.1"/>
    <property type="molecule type" value="Transcribed_RNA"/>
</dbReference>
<dbReference type="AlphaFoldDB" id="A0A0A9GCT5"/>
<name>A0A0A9GCT5_ARUDO</name>
<reference evidence="1" key="1">
    <citation type="submission" date="2014-09" db="EMBL/GenBank/DDBJ databases">
        <authorList>
            <person name="Magalhaes I.L.F."/>
            <person name="Oliveira U."/>
            <person name="Santos F.R."/>
            <person name="Vidigal T.H.D.A."/>
            <person name="Brescovit A.D."/>
            <person name="Santos A.J."/>
        </authorList>
    </citation>
    <scope>NUCLEOTIDE SEQUENCE</scope>
    <source>
        <tissue evidence="1">Shoot tissue taken approximately 20 cm above the soil surface</tissue>
    </source>
</reference>
<sequence>MPGTASSRCTSPPPPTDC</sequence>
<organism evidence="1">
    <name type="scientific">Arundo donax</name>
    <name type="common">Giant reed</name>
    <name type="synonym">Donax arundinaceus</name>
    <dbReference type="NCBI Taxonomy" id="35708"/>
    <lineage>
        <taxon>Eukaryota</taxon>
        <taxon>Viridiplantae</taxon>
        <taxon>Streptophyta</taxon>
        <taxon>Embryophyta</taxon>
        <taxon>Tracheophyta</taxon>
        <taxon>Spermatophyta</taxon>
        <taxon>Magnoliopsida</taxon>
        <taxon>Liliopsida</taxon>
        <taxon>Poales</taxon>
        <taxon>Poaceae</taxon>
        <taxon>PACMAD clade</taxon>
        <taxon>Arundinoideae</taxon>
        <taxon>Arundineae</taxon>
        <taxon>Arundo</taxon>
    </lineage>
</organism>